<dbReference type="NCBIfam" id="TIGR01552">
    <property type="entry name" value="phd_fam"/>
    <property type="match status" value="1"/>
</dbReference>
<dbReference type="Gene3D" id="3.40.1620.10">
    <property type="entry name" value="YefM-like domain"/>
    <property type="match status" value="1"/>
</dbReference>
<proteinExistence type="inferred from homology"/>
<dbReference type="InterPro" id="IPR036165">
    <property type="entry name" value="YefM-like_sf"/>
</dbReference>
<reference evidence="3 4" key="1">
    <citation type="journal article" date="2016" name="Nat. Commun.">
        <title>Thousands of microbial genomes shed light on interconnected biogeochemical processes in an aquifer system.</title>
        <authorList>
            <person name="Anantharaman K."/>
            <person name="Brown C.T."/>
            <person name="Hug L.A."/>
            <person name="Sharon I."/>
            <person name="Castelle C.J."/>
            <person name="Probst A.J."/>
            <person name="Thomas B.C."/>
            <person name="Singh A."/>
            <person name="Wilkins M.J."/>
            <person name="Karaoz U."/>
            <person name="Brodie E.L."/>
            <person name="Williams K.H."/>
            <person name="Hubbard S.S."/>
            <person name="Banfield J.F."/>
        </authorList>
    </citation>
    <scope>NUCLEOTIDE SEQUENCE [LARGE SCALE GENOMIC DNA]</scope>
</reference>
<dbReference type="SUPFAM" id="SSF143120">
    <property type="entry name" value="YefM-like"/>
    <property type="match status" value="1"/>
</dbReference>
<comment type="similarity">
    <text evidence="1 2">Belongs to the phD/YefM antitoxin family.</text>
</comment>
<organism evidence="3 4">
    <name type="scientific">Candidatus Kaiserbacteria bacterium RIFCSPHIGHO2_02_FULL_59_21</name>
    <dbReference type="NCBI Taxonomy" id="1798500"/>
    <lineage>
        <taxon>Bacteria</taxon>
        <taxon>Candidatus Kaiseribacteriota</taxon>
    </lineage>
</organism>
<sequence>MSKLQTVTFDASEAKNKFGAMIDAAQRRPVTIKRRGRPVAFVVSPTDMETIEDIWLGARAMEIMRTQKSLGVKETRKFFDKVLHARN</sequence>
<dbReference type="Pfam" id="PF02604">
    <property type="entry name" value="PhdYeFM_antitox"/>
    <property type="match status" value="1"/>
</dbReference>
<dbReference type="STRING" id="1798500.A3C21_03880"/>
<comment type="function">
    <text evidence="2">Antitoxin component of a type II toxin-antitoxin (TA) system.</text>
</comment>
<name>A0A1F6E238_9BACT</name>
<evidence type="ECO:0000256" key="2">
    <source>
        <dbReference type="RuleBase" id="RU362080"/>
    </source>
</evidence>
<protein>
    <recommendedName>
        <fullName evidence="2">Antitoxin</fullName>
    </recommendedName>
</protein>
<evidence type="ECO:0000256" key="1">
    <source>
        <dbReference type="ARBA" id="ARBA00009981"/>
    </source>
</evidence>
<gene>
    <name evidence="3" type="ORF">A3C21_03880</name>
</gene>
<dbReference type="AlphaFoldDB" id="A0A1F6E238"/>
<dbReference type="Proteomes" id="UP000178572">
    <property type="component" value="Unassembled WGS sequence"/>
</dbReference>
<dbReference type="EMBL" id="MFLN01000004">
    <property type="protein sequence ID" value="OGG67590.1"/>
    <property type="molecule type" value="Genomic_DNA"/>
</dbReference>
<dbReference type="InterPro" id="IPR006442">
    <property type="entry name" value="Antitoxin_Phd/YefM"/>
</dbReference>
<evidence type="ECO:0000313" key="3">
    <source>
        <dbReference type="EMBL" id="OGG67590.1"/>
    </source>
</evidence>
<accession>A0A1F6E238</accession>
<evidence type="ECO:0000313" key="4">
    <source>
        <dbReference type="Proteomes" id="UP000178572"/>
    </source>
</evidence>
<comment type="caution">
    <text evidence="3">The sequence shown here is derived from an EMBL/GenBank/DDBJ whole genome shotgun (WGS) entry which is preliminary data.</text>
</comment>